<dbReference type="Pfam" id="PF00069">
    <property type="entry name" value="Pkinase"/>
    <property type="match status" value="1"/>
</dbReference>
<evidence type="ECO:0000256" key="3">
    <source>
        <dbReference type="ARBA" id="ARBA00012513"/>
    </source>
</evidence>
<keyword evidence="7" id="KW-0418">Kinase</keyword>
<dbReference type="FunFam" id="3.30.200.20:FF:000097">
    <property type="entry name" value="Probable serine/threonine-protein kinase nek1"/>
    <property type="match status" value="1"/>
</dbReference>
<dbReference type="Proteomes" id="UP001216638">
    <property type="component" value="Chromosome 2"/>
</dbReference>
<dbReference type="SUPFAM" id="SSF56112">
    <property type="entry name" value="Protein kinase-like (PK-like)"/>
    <property type="match status" value="1"/>
</dbReference>
<dbReference type="InterPro" id="IPR051131">
    <property type="entry name" value="NEK_Ser/Thr_kinase_NIMA"/>
</dbReference>
<keyword evidence="4" id="KW-0723">Serine/threonine-protein kinase</keyword>
<evidence type="ECO:0000256" key="6">
    <source>
        <dbReference type="ARBA" id="ARBA00022741"/>
    </source>
</evidence>
<sequence length="750" mass="83239">MRNAASGATDRRTSAASAYVLEGYEALDVIGSGTFGLIRKVRRKSDGALFARKELNFERMNERDRKHIVSEVNILRTLHHENVVRYEERYVDTENGILYIVMELCEGGDLGAIIKRCRRTRTHLPEDTVWTYFAQMTAALEACHYRAPPNTAVGTTRGTAHAILHRDLKPENVFLDVDQNVKLGDFGLSKQIAAQTFANTYVGTPYYMSPELASGQQYDIKSDIWALGCIVYELCALSPPFDAANQAELTRKIKQGVVPSLPRAYSRDLQETVNAMLQIDHRRRPTTRQLLQVRQIKWACRMHELGQLHRKVQRDREQVEARATAIEAREQAVRAREAELEHAGSVARAEERLRALETQQAEVQRREEACAAMQAEFTQRYEQWYHGERLQLQNVLAQKDADIAALQAQLAQRDQMTRRLSDGPAMPGRLPLRLTPCTARRVSKGHTAGDMASAPDANGQASVDTPPSDEWEDQASDEGEAAERVAAPPVLPALARLRQVETKVADVSDCSMKDASTIWRAQSMPEAECTASPMPNRVLAGLDTPTKPACAASAPASGDRLLAQDPQWHLVSEDERPSPFLKRVTRVPLDALARPTDDEVPGDAPQLVPGPEKGRQTVVPTAGREQENVPVAQRQRISFAEQRRRRSSLLRPEGARTALTRPDVVRAPIPRAPMPASPAGRVDKSSFVTEDEEGNPVNMHPDALHGPGEDFEGDTNPETGEIGGPKKDPLRWKSEWAFGGLLSYACVVTP</sequence>
<feature type="region of interest" description="Disordered" evidence="13">
    <location>
        <begin position="594"/>
        <end position="617"/>
    </location>
</feature>
<dbReference type="Gene3D" id="3.30.200.20">
    <property type="entry name" value="Phosphorylase Kinase, domain 1"/>
    <property type="match status" value="2"/>
</dbReference>
<dbReference type="GO" id="GO:0005524">
    <property type="term" value="F:ATP binding"/>
    <property type="evidence" value="ECO:0007669"/>
    <property type="project" value="UniProtKB-UniRule"/>
</dbReference>
<dbReference type="PROSITE" id="PS50011">
    <property type="entry name" value="PROTEIN_KINASE_DOM"/>
    <property type="match status" value="1"/>
</dbReference>
<dbReference type="PROSITE" id="PS00108">
    <property type="entry name" value="PROTEIN_KINASE_ST"/>
    <property type="match status" value="1"/>
</dbReference>
<evidence type="ECO:0000256" key="7">
    <source>
        <dbReference type="ARBA" id="ARBA00022777"/>
    </source>
</evidence>
<dbReference type="InterPro" id="IPR017441">
    <property type="entry name" value="Protein_kinase_ATP_BS"/>
</dbReference>
<feature type="coiled-coil region" evidence="12">
    <location>
        <begin position="309"/>
        <end position="409"/>
    </location>
</feature>
<dbReference type="InterPro" id="IPR011009">
    <property type="entry name" value="Kinase-like_dom_sf"/>
</dbReference>
<dbReference type="EMBL" id="CP119952">
    <property type="protein sequence ID" value="WFC95507.1"/>
    <property type="molecule type" value="Genomic_DNA"/>
</dbReference>
<dbReference type="EC" id="2.7.11.1" evidence="3"/>
<evidence type="ECO:0000256" key="2">
    <source>
        <dbReference type="ARBA" id="ARBA00010886"/>
    </source>
</evidence>
<organism evidence="15 16">
    <name type="scientific">Malassezia brasiliensis</name>
    <dbReference type="NCBI Taxonomy" id="1821822"/>
    <lineage>
        <taxon>Eukaryota</taxon>
        <taxon>Fungi</taxon>
        <taxon>Dikarya</taxon>
        <taxon>Basidiomycota</taxon>
        <taxon>Ustilaginomycotina</taxon>
        <taxon>Malasseziomycetes</taxon>
        <taxon>Malasseziales</taxon>
        <taxon>Malasseziaceae</taxon>
        <taxon>Malassezia</taxon>
    </lineage>
</organism>
<dbReference type="Pfam" id="PF07896">
    <property type="entry name" value="DUF1674"/>
    <property type="match status" value="1"/>
</dbReference>
<evidence type="ECO:0000256" key="10">
    <source>
        <dbReference type="ARBA" id="ARBA00048679"/>
    </source>
</evidence>
<keyword evidence="8 11" id="KW-0067">ATP-binding</keyword>
<evidence type="ECO:0000256" key="12">
    <source>
        <dbReference type="SAM" id="Coils"/>
    </source>
</evidence>
<reference evidence="15" key="1">
    <citation type="submission" date="2023-03" db="EMBL/GenBank/DDBJ databases">
        <title>Mating type loci evolution in Malassezia.</title>
        <authorList>
            <person name="Coelho M.A."/>
        </authorList>
    </citation>
    <scope>NUCLEOTIDE SEQUENCE</scope>
    <source>
        <strain evidence="15">CBS 14135</strain>
    </source>
</reference>
<evidence type="ECO:0000256" key="8">
    <source>
        <dbReference type="ARBA" id="ARBA00022840"/>
    </source>
</evidence>
<protein>
    <recommendedName>
        <fullName evidence="3">non-specific serine/threonine protein kinase</fullName>
        <ecNumber evidence="3">2.7.11.1</ecNumber>
    </recommendedName>
</protein>
<gene>
    <name evidence="15" type="ORF">MBRA1_002155</name>
</gene>
<feature type="domain" description="Protein kinase" evidence="14">
    <location>
        <begin position="24"/>
        <end position="306"/>
    </location>
</feature>
<comment type="catalytic activity">
    <reaction evidence="9">
        <text>L-threonyl-[protein] + ATP = O-phospho-L-threonyl-[protein] + ADP + H(+)</text>
        <dbReference type="Rhea" id="RHEA:46608"/>
        <dbReference type="Rhea" id="RHEA-COMP:11060"/>
        <dbReference type="Rhea" id="RHEA-COMP:11605"/>
        <dbReference type="ChEBI" id="CHEBI:15378"/>
        <dbReference type="ChEBI" id="CHEBI:30013"/>
        <dbReference type="ChEBI" id="CHEBI:30616"/>
        <dbReference type="ChEBI" id="CHEBI:61977"/>
        <dbReference type="ChEBI" id="CHEBI:456216"/>
        <dbReference type="EC" id="2.7.11.1"/>
    </reaction>
</comment>
<evidence type="ECO:0000256" key="4">
    <source>
        <dbReference type="ARBA" id="ARBA00022527"/>
    </source>
</evidence>
<evidence type="ECO:0000313" key="16">
    <source>
        <dbReference type="Proteomes" id="UP001216638"/>
    </source>
</evidence>
<evidence type="ECO:0000259" key="14">
    <source>
        <dbReference type="PROSITE" id="PS50011"/>
    </source>
</evidence>
<dbReference type="PROSITE" id="PS00107">
    <property type="entry name" value="PROTEIN_KINASE_ATP"/>
    <property type="match status" value="1"/>
</dbReference>
<proteinExistence type="inferred from homology"/>
<dbReference type="InterPro" id="IPR008271">
    <property type="entry name" value="Ser/Thr_kinase_AS"/>
</dbReference>
<evidence type="ECO:0000256" key="5">
    <source>
        <dbReference type="ARBA" id="ARBA00022679"/>
    </source>
</evidence>
<evidence type="ECO:0000256" key="9">
    <source>
        <dbReference type="ARBA" id="ARBA00047899"/>
    </source>
</evidence>
<accession>A0AAF0INZ7</accession>
<dbReference type="InterPro" id="IPR000719">
    <property type="entry name" value="Prot_kinase_dom"/>
</dbReference>
<evidence type="ECO:0000256" key="13">
    <source>
        <dbReference type="SAM" id="MobiDB-lite"/>
    </source>
</evidence>
<dbReference type="SMART" id="SM00220">
    <property type="entry name" value="S_TKc"/>
    <property type="match status" value="1"/>
</dbReference>
<dbReference type="GO" id="GO:0004674">
    <property type="term" value="F:protein serine/threonine kinase activity"/>
    <property type="evidence" value="ECO:0007669"/>
    <property type="project" value="UniProtKB-KW"/>
</dbReference>
<keyword evidence="12" id="KW-0175">Coiled coil</keyword>
<evidence type="ECO:0000313" key="15">
    <source>
        <dbReference type="EMBL" id="WFC95507.1"/>
    </source>
</evidence>
<keyword evidence="5" id="KW-0808">Transferase</keyword>
<dbReference type="PANTHER" id="PTHR44899">
    <property type="entry name" value="CAMK FAMILY PROTEIN KINASE"/>
    <property type="match status" value="1"/>
</dbReference>
<keyword evidence="16" id="KW-1185">Reference proteome</keyword>
<comment type="similarity">
    <text evidence="1">Belongs to the SDHAF4 family.</text>
</comment>
<feature type="binding site" evidence="11">
    <location>
        <position position="53"/>
    </location>
    <ligand>
        <name>ATP</name>
        <dbReference type="ChEBI" id="CHEBI:30616"/>
    </ligand>
</feature>
<name>A0AAF0INZ7_9BASI</name>
<comment type="similarity">
    <text evidence="2">Belongs to the protein kinase superfamily. NEK Ser/Thr protein kinase family. NIMA subfamily.</text>
</comment>
<keyword evidence="6 11" id="KW-0547">Nucleotide-binding</keyword>
<evidence type="ECO:0000256" key="1">
    <source>
        <dbReference type="ARBA" id="ARBA00005701"/>
    </source>
</evidence>
<feature type="region of interest" description="Disordered" evidence="13">
    <location>
        <begin position="442"/>
        <end position="487"/>
    </location>
</feature>
<dbReference type="CDD" id="cd08217">
    <property type="entry name" value="STKc_Nek2"/>
    <property type="match status" value="1"/>
</dbReference>
<dbReference type="PANTHER" id="PTHR44899:SF10">
    <property type="entry name" value="NIMA-RELATED KINASE 2"/>
    <property type="match status" value="1"/>
</dbReference>
<evidence type="ECO:0000256" key="11">
    <source>
        <dbReference type="PROSITE-ProRule" id="PRU10141"/>
    </source>
</evidence>
<comment type="catalytic activity">
    <reaction evidence="10">
        <text>L-seryl-[protein] + ATP = O-phospho-L-seryl-[protein] + ADP + H(+)</text>
        <dbReference type="Rhea" id="RHEA:17989"/>
        <dbReference type="Rhea" id="RHEA-COMP:9863"/>
        <dbReference type="Rhea" id="RHEA-COMP:11604"/>
        <dbReference type="ChEBI" id="CHEBI:15378"/>
        <dbReference type="ChEBI" id="CHEBI:29999"/>
        <dbReference type="ChEBI" id="CHEBI:30616"/>
        <dbReference type="ChEBI" id="CHEBI:83421"/>
        <dbReference type="ChEBI" id="CHEBI:456216"/>
        <dbReference type="EC" id="2.7.11.1"/>
    </reaction>
</comment>
<dbReference type="Gene3D" id="1.10.510.10">
    <property type="entry name" value="Transferase(Phosphotransferase) domain 1"/>
    <property type="match status" value="1"/>
</dbReference>
<feature type="region of interest" description="Disordered" evidence="13">
    <location>
        <begin position="668"/>
        <end position="730"/>
    </location>
</feature>
<dbReference type="AlphaFoldDB" id="A0AAF0INZ7"/>
<dbReference type="InterPro" id="IPR012875">
    <property type="entry name" value="SDHF4"/>
</dbReference>
<feature type="compositionally biased region" description="Acidic residues" evidence="13">
    <location>
        <begin position="467"/>
        <end position="480"/>
    </location>
</feature>